<keyword evidence="1" id="KW-1133">Transmembrane helix</keyword>
<gene>
    <name evidence="2" type="ORF">OWR29_40965</name>
</gene>
<sequence length="75" mass="7993">MSSFSVKNAEGTYRGYAALYGLFEIYIVPITLAAAFVLRATRFRPMTSALVIATIAGAIIVAVTALVVGYGSTWE</sequence>
<evidence type="ECO:0000313" key="2">
    <source>
        <dbReference type="EMBL" id="MCY1144406.1"/>
    </source>
</evidence>
<dbReference type="RefSeq" id="WP_267568989.1">
    <property type="nucleotide sequence ID" value="NZ_JAPNTZ010000020.1"/>
</dbReference>
<feature type="transmembrane region" description="Helical" evidence="1">
    <location>
        <begin position="17"/>
        <end position="38"/>
    </location>
</feature>
<name>A0ABT4BD67_9ACTN</name>
<keyword evidence="1" id="KW-0472">Membrane</keyword>
<dbReference type="EMBL" id="JAPNTZ010000020">
    <property type="protein sequence ID" value="MCY1144406.1"/>
    <property type="molecule type" value="Genomic_DNA"/>
</dbReference>
<feature type="transmembrane region" description="Helical" evidence="1">
    <location>
        <begin position="50"/>
        <end position="70"/>
    </location>
</feature>
<comment type="caution">
    <text evidence="2">The sequence shown here is derived from an EMBL/GenBank/DDBJ whole genome shotgun (WGS) entry which is preliminary data.</text>
</comment>
<protein>
    <submittedName>
        <fullName evidence="2">Uncharacterized protein</fullName>
    </submittedName>
</protein>
<accession>A0ABT4BD67</accession>
<reference evidence="2" key="1">
    <citation type="submission" date="2022-11" db="EMBL/GenBank/DDBJ databases">
        <authorList>
            <person name="Somphong A."/>
            <person name="Phongsopitanun W."/>
        </authorList>
    </citation>
    <scope>NUCLEOTIDE SEQUENCE</scope>
    <source>
        <strain evidence="2">Pm04-4</strain>
    </source>
</reference>
<evidence type="ECO:0000256" key="1">
    <source>
        <dbReference type="SAM" id="Phobius"/>
    </source>
</evidence>
<evidence type="ECO:0000313" key="3">
    <source>
        <dbReference type="Proteomes" id="UP001151002"/>
    </source>
</evidence>
<organism evidence="2 3">
    <name type="scientific">Paractinoplanes pyxinae</name>
    <dbReference type="NCBI Taxonomy" id="2997416"/>
    <lineage>
        <taxon>Bacteria</taxon>
        <taxon>Bacillati</taxon>
        <taxon>Actinomycetota</taxon>
        <taxon>Actinomycetes</taxon>
        <taxon>Micromonosporales</taxon>
        <taxon>Micromonosporaceae</taxon>
        <taxon>Paractinoplanes</taxon>
    </lineage>
</organism>
<dbReference type="Proteomes" id="UP001151002">
    <property type="component" value="Unassembled WGS sequence"/>
</dbReference>
<keyword evidence="1" id="KW-0812">Transmembrane</keyword>
<keyword evidence="3" id="KW-1185">Reference proteome</keyword>
<proteinExistence type="predicted"/>